<dbReference type="InterPro" id="IPR029068">
    <property type="entry name" value="Glyas_Bleomycin-R_OHBP_Dase"/>
</dbReference>
<evidence type="ECO:0000259" key="1">
    <source>
        <dbReference type="Pfam" id="PF00903"/>
    </source>
</evidence>
<dbReference type="Gene3D" id="3.10.180.10">
    <property type="entry name" value="2,3-Dihydroxybiphenyl 1,2-Dioxygenase, domain 1"/>
    <property type="match status" value="1"/>
</dbReference>
<proteinExistence type="predicted"/>
<dbReference type="SUPFAM" id="SSF54593">
    <property type="entry name" value="Glyoxalase/Bleomycin resistance protein/Dihydroxybiphenyl dioxygenase"/>
    <property type="match status" value="1"/>
</dbReference>
<reference evidence="2" key="1">
    <citation type="submission" date="2022-06" db="EMBL/GenBank/DDBJ databases">
        <title>Uncovering the hologenomic basis of an extraordinary plant invasion.</title>
        <authorList>
            <person name="Bieker V.C."/>
            <person name="Martin M.D."/>
            <person name="Gilbert T."/>
            <person name="Hodgins K."/>
            <person name="Battlay P."/>
            <person name="Petersen B."/>
            <person name="Wilson J."/>
        </authorList>
    </citation>
    <scope>NUCLEOTIDE SEQUENCE</scope>
    <source>
        <strain evidence="2">AA19_3_7</strain>
        <tissue evidence="2">Leaf</tissue>
    </source>
</reference>
<dbReference type="PANTHER" id="PTHR46142:SF13">
    <property type="entry name" value="LACTOYLGLUTATHIONE LYASE_GLYOXALASE I FAMILY PROTEIN"/>
    <property type="match status" value="1"/>
</dbReference>
<comment type="caution">
    <text evidence="2">The sequence shown here is derived from an EMBL/GenBank/DDBJ whole genome shotgun (WGS) entry which is preliminary data.</text>
</comment>
<evidence type="ECO:0000313" key="2">
    <source>
        <dbReference type="EMBL" id="KAI7732046.1"/>
    </source>
</evidence>
<name>A0AAD5BYJ8_AMBAR</name>
<dbReference type="EMBL" id="JAMZMK010010323">
    <property type="protein sequence ID" value="KAI7732046.1"/>
    <property type="molecule type" value="Genomic_DNA"/>
</dbReference>
<dbReference type="InterPro" id="IPR004360">
    <property type="entry name" value="Glyas_Fos-R_dOase_dom"/>
</dbReference>
<keyword evidence="3" id="KW-1185">Reference proteome</keyword>
<dbReference type="Pfam" id="PF00903">
    <property type="entry name" value="Glyoxalase"/>
    <property type="match status" value="1"/>
</dbReference>
<organism evidence="2 3">
    <name type="scientific">Ambrosia artemisiifolia</name>
    <name type="common">Common ragweed</name>
    <dbReference type="NCBI Taxonomy" id="4212"/>
    <lineage>
        <taxon>Eukaryota</taxon>
        <taxon>Viridiplantae</taxon>
        <taxon>Streptophyta</taxon>
        <taxon>Embryophyta</taxon>
        <taxon>Tracheophyta</taxon>
        <taxon>Spermatophyta</taxon>
        <taxon>Magnoliopsida</taxon>
        <taxon>eudicotyledons</taxon>
        <taxon>Gunneridae</taxon>
        <taxon>Pentapetalae</taxon>
        <taxon>asterids</taxon>
        <taxon>campanulids</taxon>
        <taxon>Asterales</taxon>
        <taxon>Asteraceae</taxon>
        <taxon>Asteroideae</taxon>
        <taxon>Heliantheae alliance</taxon>
        <taxon>Heliantheae</taxon>
        <taxon>Ambrosia</taxon>
    </lineage>
</organism>
<accession>A0AAD5BYJ8</accession>
<dbReference type="Proteomes" id="UP001206925">
    <property type="component" value="Unassembled WGS sequence"/>
</dbReference>
<evidence type="ECO:0000313" key="3">
    <source>
        <dbReference type="Proteomes" id="UP001206925"/>
    </source>
</evidence>
<sequence length="61" mass="6673">MANKIAESDQILSSSEQLPLLSLNHVSFICKSVSRSVKFYQEVLGVRLRSISKALGCSTMA</sequence>
<feature type="domain" description="Glyoxalase/fosfomycin resistance/dioxygenase" evidence="1">
    <location>
        <begin position="23"/>
        <end position="51"/>
    </location>
</feature>
<protein>
    <recommendedName>
        <fullName evidence="1">Glyoxalase/fosfomycin resistance/dioxygenase domain-containing protein</fullName>
    </recommendedName>
</protein>
<gene>
    <name evidence="2" type="ORF">M8C21_026621</name>
</gene>
<dbReference type="AlphaFoldDB" id="A0AAD5BYJ8"/>
<dbReference type="PANTHER" id="PTHR46142">
    <property type="match status" value="1"/>
</dbReference>